<feature type="signal peptide" evidence="2">
    <location>
        <begin position="1"/>
        <end position="24"/>
    </location>
</feature>
<reference evidence="4" key="1">
    <citation type="submission" date="2022-10" db="EMBL/GenBank/DDBJ databases">
        <title>The WGS of Solirubrobacter sp. CPCC 204708.</title>
        <authorList>
            <person name="Jiang Z."/>
        </authorList>
    </citation>
    <scope>NUCLEOTIDE SEQUENCE</scope>
    <source>
        <strain evidence="4">CPCC 204708</strain>
    </source>
</reference>
<keyword evidence="1" id="KW-0812">Transmembrane</keyword>
<sequence length="276" mass="29595">MSRARVAGVVLAVAACLAPGTAHATEVSASELERLAQDGSPGAVRELRAVTSVDGQPVGIDAALGNARDEELEARLEALADLPAAGDGVGDARAEAREILAQDRFNGDEVPGPFGGIVDFLESLVPDDLIAWIDDVVPGSRSVVWIVLGTLLLVTGFLIGRRLLSSRIRASESAALAFAPAEDDPRALERRAEEAEARGELEAALRLRFRAGLLRLDRRGAIEFRPSISTHEVRRAVRSDDFDRLAATFDDVVYGGREAEGEDVAEARERWPEVLK</sequence>
<feature type="domain" description="Protein-glutamine gamma-glutamyltransferase-like C-terminal" evidence="3">
    <location>
        <begin position="209"/>
        <end position="271"/>
    </location>
</feature>
<evidence type="ECO:0000259" key="3">
    <source>
        <dbReference type="Pfam" id="PF13559"/>
    </source>
</evidence>
<dbReference type="Pfam" id="PF13559">
    <property type="entry name" value="DUF4129"/>
    <property type="match status" value="1"/>
</dbReference>
<evidence type="ECO:0000256" key="1">
    <source>
        <dbReference type="SAM" id="Phobius"/>
    </source>
</evidence>
<evidence type="ECO:0000313" key="4">
    <source>
        <dbReference type="EMBL" id="MDA0139884.1"/>
    </source>
</evidence>
<proteinExistence type="predicted"/>
<protein>
    <submittedName>
        <fullName evidence="4">DUF4129 domain-containing protein</fullName>
    </submittedName>
</protein>
<name>A0ABT4RMX0_9ACTN</name>
<organism evidence="4 5">
    <name type="scientific">Solirubrobacter deserti</name>
    <dbReference type="NCBI Taxonomy" id="2282478"/>
    <lineage>
        <taxon>Bacteria</taxon>
        <taxon>Bacillati</taxon>
        <taxon>Actinomycetota</taxon>
        <taxon>Thermoleophilia</taxon>
        <taxon>Solirubrobacterales</taxon>
        <taxon>Solirubrobacteraceae</taxon>
        <taxon>Solirubrobacter</taxon>
    </lineage>
</organism>
<keyword evidence="5" id="KW-1185">Reference proteome</keyword>
<evidence type="ECO:0000313" key="5">
    <source>
        <dbReference type="Proteomes" id="UP001147700"/>
    </source>
</evidence>
<evidence type="ECO:0000256" key="2">
    <source>
        <dbReference type="SAM" id="SignalP"/>
    </source>
</evidence>
<feature type="chain" id="PRO_5045328137" evidence="2">
    <location>
        <begin position="25"/>
        <end position="276"/>
    </location>
</feature>
<dbReference type="InterPro" id="IPR025403">
    <property type="entry name" value="TgpA-like_C"/>
</dbReference>
<dbReference type="Proteomes" id="UP001147700">
    <property type="component" value="Unassembled WGS sequence"/>
</dbReference>
<keyword evidence="1" id="KW-0472">Membrane</keyword>
<comment type="caution">
    <text evidence="4">The sequence shown here is derived from an EMBL/GenBank/DDBJ whole genome shotgun (WGS) entry which is preliminary data.</text>
</comment>
<dbReference type="PROSITE" id="PS51257">
    <property type="entry name" value="PROKAR_LIPOPROTEIN"/>
    <property type="match status" value="1"/>
</dbReference>
<keyword evidence="1" id="KW-1133">Transmembrane helix</keyword>
<dbReference type="RefSeq" id="WP_202957800.1">
    <property type="nucleotide sequence ID" value="NZ_JAPCID010000030.1"/>
</dbReference>
<keyword evidence="2" id="KW-0732">Signal</keyword>
<gene>
    <name evidence="4" type="ORF">OJ962_20445</name>
</gene>
<feature type="transmembrane region" description="Helical" evidence="1">
    <location>
        <begin position="142"/>
        <end position="160"/>
    </location>
</feature>
<accession>A0ABT4RMX0</accession>
<dbReference type="EMBL" id="JAPCID010000030">
    <property type="protein sequence ID" value="MDA0139884.1"/>
    <property type="molecule type" value="Genomic_DNA"/>
</dbReference>